<dbReference type="InterPro" id="IPR008258">
    <property type="entry name" value="Transglycosylase_SLT_dom_1"/>
</dbReference>
<gene>
    <name evidence="4" type="ORF">A3Q29_00230</name>
</gene>
<dbReference type="SUPFAM" id="SSF53955">
    <property type="entry name" value="Lysozyme-like"/>
    <property type="match status" value="1"/>
</dbReference>
<evidence type="ECO:0000259" key="3">
    <source>
        <dbReference type="Pfam" id="PF01464"/>
    </source>
</evidence>
<evidence type="ECO:0000313" key="5">
    <source>
        <dbReference type="Proteomes" id="UP000179588"/>
    </source>
</evidence>
<accession>A0A1S1HTT7</accession>
<dbReference type="EMBL" id="LVIE01000001">
    <property type="protein sequence ID" value="OHT25829.1"/>
    <property type="molecule type" value="Genomic_DNA"/>
</dbReference>
<sequence length="213" mass="23967">MKTIRKALVGFAVMALMSCAVPVSAAIPQEAHQHQRELTRNARAIWGMDAPISTFAGQIHQESGWKVNARSPVGAQGLAQFMPDTSRWIAQMYPQSLGEQAPYNPSWALRALVTYDHWLYQRIQANTECDRWAFVLSAYNGGLGWVQRDRKKAAQMGLDSGRYWSSVEGVNAGRGAAYFRENRGYPQRIITRWQPQYHAAGWGMGVCHDRLTP</sequence>
<feature type="domain" description="Transglycosylase SLT" evidence="3">
    <location>
        <begin position="56"/>
        <end position="154"/>
    </location>
</feature>
<organism evidence="4 5">
    <name type="scientific">Providencia stuartii</name>
    <dbReference type="NCBI Taxonomy" id="588"/>
    <lineage>
        <taxon>Bacteria</taxon>
        <taxon>Pseudomonadati</taxon>
        <taxon>Pseudomonadota</taxon>
        <taxon>Gammaproteobacteria</taxon>
        <taxon>Enterobacterales</taxon>
        <taxon>Morganellaceae</taxon>
        <taxon>Providencia</taxon>
    </lineage>
</organism>
<dbReference type="PANTHER" id="PTHR37423">
    <property type="entry name" value="SOLUBLE LYTIC MUREIN TRANSGLYCOSYLASE-RELATED"/>
    <property type="match status" value="1"/>
</dbReference>
<evidence type="ECO:0000256" key="2">
    <source>
        <dbReference type="SAM" id="SignalP"/>
    </source>
</evidence>
<dbReference type="Proteomes" id="UP000179588">
    <property type="component" value="Unassembled WGS sequence"/>
</dbReference>
<evidence type="ECO:0000256" key="1">
    <source>
        <dbReference type="ARBA" id="ARBA00007734"/>
    </source>
</evidence>
<comment type="caution">
    <text evidence="4">The sequence shown here is derived from an EMBL/GenBank/DDBJ whole genome shotgun (WGS) entry which is preliminary data.</text>
</comment>
<dbReference type="Pfam" id="PF01464">
    <property type="entry name" value="SLT"/>
    <property type="match status" value="1"/>
</dbReference>
<comment type="similarity">
    <text evidence="1">Belongs to the transglycosylase Slt family.</text>
</comment>
<dbReference type="Gene3D" id="1.10.530.10">
    <property type="match status" value="1"/>
</dbReference>
<dbReference type="PANTHER" id="PTHR37423:SF2">
    <property type="entry name" value="MEMBRANE-BOUND LYTIC MUREIN TRANSGLYCOSYLASE C"/>
    <property type="match status" value="1"/>
</dbReference>
<reference evidence="4 5" key="1">
    <citation type="submission" date="2016-03" db="EMBL/GenBank/DDBJ databases">
        <title>Genome sequence of Providencia stuartii strain, isolated from the salivary glands of larval Lucilia sericata.</title>
        <authorList>
            <person name="Yuan Y."/>
            <person name="Zhang Y."/>
            <person name="Fu S."/>
            <person name="Crippen T.L."/>
            <person name="Visi D."/>
            <person name="Benbow M.E."/>
            <person name="Allen M."/>
            <person name="Tomberlin J.K."/>
            <person name="Sze S.-H."/>
            <person name="Tarone A.M."/>
        </authorList>
    </citation>
    <scope>NUCLEOTIDE SEQUENCE [LARGE SCALE GENOMIC DNA]</scope>
    <source>
        <strain evidence="4 5">Crippen</strain>
    </source>
</reference>
<feature type="signal peptide" evidence="2">
    <location>
        <begin position="1"/>
        <end position="25"/>
    </location>
</feature>
<name>A0A1S1HTT7_PROST</name>
<evidence type="ECO:0000313" key="4">
    <source>
        <dbReference type="EMBL" id="OHT25829.1"/>
    </source>
</evidence>
<feature type="chain" id="PRO_5010200132" evidence="2">
    <location>
        <begin position="26"/>
        <end position="213"/>
    </location>
</feature>
<keyword evidence="5" id="KW-1185">Reference proteome</keyword>
<proteinExistence type="inferred from homology"/>
<dbReference type="InterPro" id="IPR023346">
    <property type="entry name" value="Lysozyme-like_dom_sf"/>
</dbReference>
<protein>
    <submittedName>
        <fullName evidence="4">Lytic transglycosylase</fullName>
    </submittedName>
</protein>
<keyword evidence="2" id="KW-0732">Signal</keyword>
<dbReference type="AlphaFoldDB" id="A0A1S1HTT7"/>
<dbReference type="PROSITE" id="PS51257">
    <property type="entry name" value="PROKAR_LIPOPROTEIN"/>
    <property type="match status" value="1"/>
</dbReference>